<evidence type="ECO:0000313" key="2">
    <source>
        <dbReference type="EMBL" id="VGO15837.1"/>
    </source>
</evidence>
<sequence>MKKISISLFSFMLVGCCSFLGLMLLFFAMLLWGFDSPLTGSALLAGMVFLLIGGFVWARKLPWQVALAIGGTTFAAACFAEAYVPLIVSYQGEDMPGFLIHLLNFTLGVPGIAIMLAAVVNIFRSLRSLLDKKEAKRHRSIAAEPSR</sequence>
<feature type="transmembrane region" description="Helical" evidence="1">
    <location>
        <begin position="7"/>
        <end position="32"/>
    </location>
</feature>
<accession>A0A6C2U7X7</accession>
<keyword evidence="3" id="KW-1185">Reference proteome</keyword>
<organism evidence="2 3">
    <name type="scientific">Pontiella desulfatans</name>
    <dbReference type="NCBI Taxonomy" id="2750659"/>
    <lineage>
        <taxon>Bacteria</taxon>
        <taxon>Pseudomonadati</taxon>
        <taxon>Kiritimatiellota</taxon>
        <taxon>Kiritimatiellia</taxon>
        <taxon>Kiritimatiellales</taxon>
        <taxon>Pontiellaceae</taxon>
        <taxon>Pontiella</taxon>
    </lineage>
</organism>
<proteinExistence type="predicted"/>
<dbReference type="PROSITE" id="PS51257">
    <property type="entry name" value="PROKAR_LIPOPROTEIN"/>
    <property type="match status" value="1"/>
</dbReference>
<dbReference type="EMBL" id="CAAHFG010000003">
    <property type="protein sequence ID" value="VGO15837.1"/>
    <property type="molecule type" value="Genomic_DNA"/>
</dbReference>
<evidence type="ECO:0000313" key="3">
    <source>
        <dbReference type="Proteomes" id="UP000366872"/>
    </source>
</evidence>
<keyword evidence="1" id="KW-0472">Membrane</keyword>
<name>A0A6C2U7X7_PONDE</name>
<dbReference type="RefSeq" id="WP_136081405.1">
    <property type="nucleotide sequence ID" value="NZ_CAAHFG010000003.1"/>
</dbReference>
<reference evidence="2 3" key="1">
    <citation type="submission" date="2019-04" db="EMBL/GenBank/DDBJ databases">
        <authorList>
            <person name="Van Vliet M D."/>
        </authorList>
    </citation>
    <scope>NUCLEOTIDE SEQUENCE [LARGE SCALE GENOMIC DNA]</scope>
    <source>
        <strain evidence="2 3">F1</strain>
    </source>
</reference>
<protein>
    <submittedName>
        <fullName evidence="2">Uncharacterized protein</fullName>
    </submittedName>
</protein>
<evidence type="ECO:0000256" key="1">
    <source>
        <dbReference type="SAM" id="Phobius"/>
    </source>
</evidence>
<dbReference type="Proteomes" id="UP000366872">
    <property type="component" value="Unassembled WGS sequence"/>
</dbReference>
<dbReference type="AlphaFoldDB" id="A0A6C2U7X7"/>
<keyword evidence="1" id="KW-1133">Transmembrane helix</keyword>
<keyword evidence="1" id="KW-0812">Transmembrane</keyword>
<feature type="transmembrane region" description="Helical" evidence="1">
    <location>
        <begin position="38"/>
        <end position="58"/>
    </location>
</feature>
<gene>
    <name evidence="2" type="ORF">PDESU_04424</name>
</gene>
<feature type="transmembrane region" description="Helical" evidence="1">
    <location>
        <begin position="65"/>
        <end position="86"/>
    </location>
</feature>
<feature type="transmembrane region" description="Helical" evidence="1">
    <location>
        <begin position="98"/>
        <end position="123"/>
    </location>
</feature>